<dbReference type="EMBL" id="BAABLV010000027">
    <property type="protein sequence ID" value="GAA4899811.1"/>
    <property type="molecule type" value="Genomic_DNA"/>
</dbReference>
<evidence type="ECO:0000256" key="2">
    <source>
        <dbReference type="ARBA" id="ARBA00023008"/>
    </source>
</evidence>
<organism evidence="5 6">
    <name type="scientific">Tessaracoccus lubricantis</name>
    <dbReference type="NCBI Taxonomy" id="545543"/>
    <lineage>
        <taxon>Bacteria</taxon>
        <taxon>Bacillati</taxon>
        <taxon>Actinomycetota</taxon>
        <taxon>Actinomycetes</taxon>
        <taxon>Propionibacteriales</taxon>
        <taxon>Propionibacteriaceae</taxon>
        <taxon>Tessaracoccus</taxon>
    </lineage>
</organism>
<protein>
    <submittedName>
        <fullName evidence="5">SCO family protein</fullName>
    </submittedName>
</protein>
<dbReference type="Pfam" id="PF02630">
    <property type="entry name" value="SCO1-SenC"/>
    <property type="match status" value="1"/>
</dbReference>
<dbReference type="InterPro" id="IPR006311">
    <property type="entry name" value="TAT_signal"/>
</dbReference>
<evidence type="ECO:0000256" key="1">
    <source>
        <dbReference type="ARBA" id="ARBA00010996"/>
    </source>
</evidence>
<dbReference type="PROSITE" id="PS51257">
    <property type="entry name" value="PROKAR_LIPOPROTEIN"/>
    <property type="match status" value="1"/>
</dbReference>
<comment type="caution">
    <text evidence="5">The sequence shown here is derived from an EMBL/GenBank/DDBJ whole genome shotgun (WGS) entry which is preliminary data.</text>
</comment>
<gene>
    <name evidence="5" type="ORF">GCM10025789_17630</name>
</gene>
<dbReference type="PANTHER" id="PTHR12151">
    <property type="entry name" value="ELECTRON TRANSPORT PROTIN SCO1/SENC FAMILY MEMBER"/>
    <property type="match status" value="1"/>
</dbReference>
<keyword evidence="2" id="KW-0186">Copper</keyword>
<accession>A0ABP9FD56</accession>
<reference evidence="6" key="1">
    <citation type="journal article" date="2019" name="Int. J. Syst. Evol. Microbiol.">
        <title>The Global Catalogue of Microorganisms (GCM) 10K type strain sequencing project: providing services to taxonomists for standard genome sequencing and annotation.</title>
        <authorList>
            <consortium name="The Broad Institute Genomics Platform"/>
            <consortium name="The Broad Institute Genome Sequencing Center for Infectious Disease"/>
            <person name="Wu L."/>
            <person name="Ma J."/>
        </authorList>
    </citation>
    <scope>NUCLEOTIDE SEQUENCE [LARGE SCALE GENOMIC DNA]</scope>
    <source>
        <strain evidence="6">JCM 19125</strain>
    </source>
</reference>
<feature type="domain" description="Thioredoxin" evidence="4">
    <location>
        <begin position="42"/>
        <end position="206"/>
    </location>
</feature>
<proteinExistence type="inferred from homology"/>
<evidence type="ECO:0000313" key="6">
    <source>
        <dbReference type="Proteomes" id="UP001501521"/>
    </source>
</evidence>
<dbReference type="Gene3D" id="3.40.30.10">
    <property type="entry name" value="Glutaredoxin"/>
    <property type="match status" value="1"/>
</dbReference>
<dbReference type="InterPro" id="IPR013766">
    <property type="entry name" value="Thioredoxin_domain"/>
</dbReference>
<dbReference type="PANTHER" id="PTHR12151:SF25">
    <property type="entry name" value="LINALOOL DEHYDRATASE_ISOMERASE DOMAIN-CONTAINING PROTEIN"/>
    <property type="match status" value="1"/>
</dbReference>
<dbReference type="SUPFAM" id="SSF52833">
    <property type="entry name" value="Thioredoxin-like"/>
    <property type="match status" value="1"/>
</dbReference>
<feature type="chain" id="PRO_5047360184" evidence="3">
    <location>
        <begin position="24"/>
        <end position="206"/>
    </location>
</feature>
<dbReference type="RefSeq" id="WP_345581981.1">
    <property type="nucleotide sequence ID" value="NZ_BAABLV010000027.1"/>
</dbReference>
<keyword evidence="3" id="KW-0732">Signal</keyword>
<dbReference type="InterPro" id="IPR003782">
    <property type="entry name" value="SCO1/SenC"/>
</dbReference>
<dbReference type="CDD" id="cd02968">
    <property type="entry name" value="SCO"/>
    <property type="match status" value="1"/>
</dbReference>
<evidence type="ECO:0000256" key="3">
    <source>
        <dbReference type="SAM" id="SignalP"/>
    </source>
</evidence>
<name>A0ABP9FD56_9ACTN</name>
<dbReference type="PROSITE" id="PS51318">
    <property type="entry name" value="TAT"/>
    <property type="match status" value="1"/>
</dbReference>
<evidence type="ECO:0000313" key="5">
    <source>
        <dbReference type="EMBL" id="GAA4899811.1"/>
    </source>
</evidence>
<dbReference type="PROSITE" id="PS51352">
    <property type="entry name" value="THIOREDOXIN_2"/>
    <property type="match status" value="1"/>
</dbReference>
<sequence>MIGRRALLGAGAVVLLSACTPQADEPAAEVAPAGDWHGTFLSGGGAALPDVTLTDQDGKPFNLARDVTTKAVALFFGYTNCPDVCPGIMADMATAKRRLPEDLVDDVTLVVVTTDPARDTPEALKEYLRRVDESFIGLTGDLELIKPAAMSLGIDITEGKQLPSGGYEVDHGSYVLGFGEDRKMAVVWNAVPPGDLREDYERLIAL</sequence>
<comment type="similarity">
    <text evidence="1">Belongs to the SCO1/2 family.</text>
</comment>
<feature type="signal peptide" evidence="3">
    <location>
        <begin position="1"/>
        <end position="23"/>
    </location>
</feature>
<keyword evidence="6" id="KW-1185">Reference proteome</keyword>
<evidence type="ECO:0000259" key="4">
    <source>
        <dbReference type="PROSITE" id="PS51352"/>
    </source>
</evidence>
<dbReference type="InterPro" id="IPR036249">
    <property type="entry name" value="Thioredoxin-like_sf"/>
</dbReference>
<dbReference type="Proteomes" id="UP001501521">
    <property type="component" value="Unassembled WGS sequence"/>
</dbReference>